<dbReference type="Proteomes" id="UP001223072">
    <property type="component" value="Unassembled WGS sequence"/>
</dbReference>
<dbReference type="Pfam" id="PF19586">
    <property type="entry name" value="DUF6093"/>
    <property type="match status" value="1"/>
</dbReference>
<reference evidence="1 2" key="1">
    <citation type="submission" date="2023-07" db="EMBL/GenBank/DDBJ databases">
        <title>Comparative genomics of wheat-associated soil bacteria to identify genetic determinants of phenazine resistance.</title>
        <authorList>
            <person name="Mouncey N."/>
        </authorList>
    </citation>
    <scope>NUCLEOTIDE SEQUENCE [LARGE SCALE GENOMIC DNA]</scope>
    <source>
        <strain evidence="1 2">W2I16</strain>
    </source>
</reference>
<keyword evidence="2" id="KW-1185">Reference proteome</keyword>
<protein>
    <submittedName>
        <fullName evidence="1">Uncharacterized protein</fullName>
    </submittedName>
</protein>
<gene>
    <name evidence="1" type="ORF">QFZ49_004046</name>
</gene>
<dbReference type="InterPro" id="IPR046075">
    <property type="entry name" value="DUF6093"/>
</dbReference>
<evidence type="ECO:0000313" key="2">
    <source>
        <dbReference type="Proteomes" id="UP001223072"/>
    </source>
</evidence>
<evidence type="ECO:0000313" key="1">
    <source>
        <dbReference type="EMBL" id="MDQ0934106.1"/>
    </source>
</evidence>
<sequence length="137" mass="14476">MALDLSGVRRVVEGMLDDQLEVWRDLGGRTDDVLDENTGELKAAGADGALVWAGSGAIVPLGQPAITVPLDSSVAVLPAATAYQALLPLDAPQILDDDVIVVRGSRFTQLVGRRFRVADANVGTFAVVRVVRLQVVD</sequence>
<comment type="caution">
    <text evidence="1">The sequence shown here is derived from an EMBL/GenBank/DDBJ whole genome shotgun (WGS) entry which is preliminary data.</text>
</comment>
<dbReference type="EMBL" id="JAUSZS010000004">
    <property type="protein sequence ID" value="MDQ0934106.1"/>
    <property type="molecule type" value="Genomic_DNA"/>
</dbReference>
<organism evidence="1 2">
    <name type="scientific">Streptomyces turgidiscabies</name>
    <dbReference type="NCBI Taxonomy" id="85558"/>
    <lineage>
        <taxon>Bacteria</taxon>
        <taxon>Bacillati</taxon>
        <taxon>Actinomycetota</taxon>
        <taxon>Actinomycetes</taxon>
        <taxon>Kitasatosporales</taxon>
        <taxon>Streptomycetaceae</taxon>
        <taxon>Streptomyces</taxon>
    </lineage>
</organism>
<dbReference type="RefSeq" id="WP_307627769.1">
    <property type="nucleotide sequence ID" value="NZ_JAUSZS010000004.1"/>
</dbReference>
<proteinExistence type="predicted"/>
<name>A0ABU0RQ39_9ACTN</name>
<accession>A0ABU0RQ39</accession>